<evidence type="ECO:0008006" key="4">
    <source>
        <dbReference type="Google" id="ProtNLM"/>
    </source>
</evidence>
<reference evidence="2 3" key="1">
    <citation type="submission" date="2015-07" db="EMBL/GenBank/DDBJ databases">
        <title>Genome sequence of Leptolinea tardivitalis DSM 16556.</title>
        <authorList>
            <person name="Hemp J."/>
            <person name="Ward L.M."/>
            <person name="Pace L.A."/>
            <person name="Fischer W.W."/>
        </authorList>
    </citation>
    <scope>NUCLEOTIDE SEQUENCE [LARGE SCALE GENOMIC DNA]</scope>
    <source>
        <strain evidence="2 3">YMTK-2</strain>
    </source>
</reference>
<evidence type="ECO:0000256" key="1">
    <source>
        <dbReference type="SAM" id="MobiDB-lite"/>
    </source>
</evidence>
<feature type="region of interest" description="Disordered" evidence="1">
    <location>
        <begin position="1"/>
        <end position="41"/>
    </location>
</feature>
<keyword evidence="3" id="KW-1185">Reference proteome</keyword>
<proteinExistence type="predicted"/>
<dbReference type="STRING" id="229920.ADM99_12525"/>
<gene>
    <name evidence="2" type="ORF">ADM99_12525</name>
</gene>
<dbReference type="Pfam" id="PF03646">
    <property type="entry name" value="FlaG"/>
    <property type="match status" value="1"/>
</dbReference>
<dbReference type="RefSeq" id="WP_062422837.1">
    <property type="nucleotide sequence ID" value="NZ_BBYA01000011.1"/>
</dbReference>
<comment type="caution">
    <text evidence="2">The sequence shown here is derived from an EMBL/GenBank/DDBJ whole genome shotgun (WGS) entry which is preliminary data.</text>
</comment>
<dbReference type="InterPro" id="IPR005186">
    <property type="entry name" value="FlaG"/>
</dbReference>
<evidence type="ECO:0000313" key="2">
    <source>
        <dbReference type="EMBL" id="KPL71090.1"/>
    </source>
</evidence>
<dbReference type="Proteomes" id="UP000050430">
    <property type="component" value="Unassembled WGS sequence"/>
</dbReference>
<evidence type="ECO:0000313" key="3">
    <source>
        <dbReference type="Proteomes" id="UP000050430"/>
    </source>
</evidence>
<dbReference type="EMBL" id="LGCK01000012">
    <property type="protein sequence ID" value="KPL71090.1"/>
    <property type="molecule type" value="Genomic_DNA"/>
</dbReference>
<dbReference type="AlphaFoldDB" id="A0A0N8GKZ7"/>
<dbReference type="OrthoDB" id="5741693at2"/>
<organism evidence="2 3">
    <name type="scientific">Leptolinea tardivitalis</name>
    <dbReference type="NCBI Taxonomy" id="229920"/>
    <lineage>
        <taxon>Bacteria</taxon>
        <taxon>Bacillati</taxon>
        <taxon>Chloroflexota</taxon>
        <taxon>Anaerolineae</taxon>
        <taxon>Anaerolineales</taxon>
        <taxon>Anaerolineaceae</taxon>
        <taxon>Leptolinea</taxon>
    </lineage>
</organism>
<accession>A0A0N8GKZ7</accession>
<dbReference type="Gene3D" id="3.30.160.170">
    <property type="entry name" value="FlaG-like"/>
    <property type="match status" value="1"/>
</dbReference>
<name>A0A0N8GKZ7_9CHLR</name>
<sequence>MSDPTISSLGRAAVELTGSLTSPKQEKKPEKPAGQPVKATQAARSYNATKLQFQVDSKTNDVIILIKDKESDKIVRTIPAEAIKDIPPGQILQKSG</sequence>
<dbReference type="SUPFAM" id="SSF160214">
    <property type="entry name" value="FlaG-like"/>
    <property type="match status" value="1"/>
</dbReference>
<dbReference type="InterPro" id="IPR035924">
    <property type="entry name" value="FlaG-like_sf"/>
</dbReference>
<protein>
    <recommendedName>
        <fullName evidence="4">Flagellar protein FlaG</fullName>
    </recommendedName>
</protein>